<feature type="transmembrane region" description="Helical" evidence="12">
    <location>
        <begin position="106"/>
        <end position="129"/>
    </location>
</feature>
<feature type="domain" description="Cation efflux protein transmembrane" evidence="13">
    <location>
        <begin position="46"/>
        <end position="232"/>
    </location>
</feature>
<keyword evidence="6" id="KW-0862">Zinc</keyword>
<sequence>SQRASEKESLLLTTDETQLVSDNHTQGGLSIEKLEKWRKVTIVVCLASIVFTLVLAIGALVISQTSDSSSAFAVALDAVLAIISSGSVIWRFYYGINGNGRTRREWKACTIIATCTIIASCFIFSGVLVVGRAVICIARNYKPRHAQDLLIMSVISCVGYFLLFLVKMCLAKKLESSALVADSIDALSGSGMSAGVITSALVLEYIRKAWLIDPCTAIVIALATVIYGIEILLRVEREKKKVRKVREAGQELQEEQDAKRESDKKR</sequence>
<proteinExistence type="inferred from homology"/>
<organism evidence="14 15">
    <name type="scientific">Porites evermanni</name>
    <dbReference type="NCBI Taxonomy" id="104178"/>
    <lineage>
        <taxon>Eukaryota</taxon>
        <taxon>Metazoa</taxon>
        <taxon>Cnidaria</taxon>
        <taxon>Anthozoa</taxon>
        <taxon>Hexacorallia</taxon>
        <taxon>Scleractinia</taxon>
        <taxon>Fungiina</taxon>
        <taxon>Poritidae</taxon>
        <taxon>Porites</taxon>
    </lineage>
</organism>
<evidence type="ECO:0000256" key="9">
    <source>
        <dbReference type="ARBA" id="ARBA00023136"/>
    </source>
</evidence>
<dbReference type="Pfam" id="PF01545">
    <property type="entry name" value="Cation_efflux"/>
    <property type="match status" value="1"/>
</dbReference>
<keyword evidence="15" id="KW-1185">Reference proteome</keyword>
<evidence type="ECO:0000256" key="3">
    <source>
        <dbReference type="ARBA" id="ARBA00008731"/>
    </source>
</evidence>
<evidence type="ECO:0000259" key="13">
    <source>
        <dbReference type="Pfam" id="PF01545"/>
    </source>
</evidence>
<accession>A0ABN8T1T9</accession>
<feature type="transmembrane region" description="Helical" evidence="12">
    <location>
        <begin position="178"/>
        <end position="203"/>
    </location>
</feature>
<evidence type="ECO:0000256" key="4">
    <source>
        <dbReference type="ARBA" id="ARBA00022692"/>
    </source>
</evidence>
<dbReference type="EMBL" id="CALNXI010005309">
    <property type="protein sequence ID" value="CAH3197415.1"/>
    <property type="molecule type" value="Genomic_DNA"/>
</dbReference>
<evidence type="ECO:0000313" key="15">
    <source>
        <dbReference type="Proteomes" id="UP001159427"/>
    </source>
</evidence>
<protein>
    <recommendedName>
        <fullName evidence="13">Cation efflux protein transmembrane domain-containing protein</fullName>
    </recommendedName>
</protein>
<keyword evidence="10" id="KW-0968">Cytoplasmic vesicle</keyword>
<dbReference type="InterPro" id="IPR027469">
    <property type="entry name" value="Cation_efflux_TMD_sf"/>
</dbReference>
<keyword evidence="7 12" id="KW-1133">Transmembrane helix</keyword>
<dbReference type="Gene3D" id="1.20.1510.10">
    <property type="entry name" value="Cation efflux protein transmembrane domain"/>
    <property type="match status" value="1"/>
</dbReference>
<evidence type="ECO:0000256" key="7">
    <source>
        <dbReference type="ARBA" id="ARBA00022989"/>
    </source>
</evidence>
<dbReference type="InterPro" id="IPR026765">
    <property type="entry name" value="Tmem163"/>
</dbReference>
<feature type="transmembrane region" description="Helical" evidence="12">
    <location>
        <begin position="74"/>
        <end position="94"/>
    </location>
</feature>
<feature type="region of interest" description="Disordered" evidence="11">
    <location>
        <begin position="246"/>
        <end position="266"/>
    </location>
</feature>
<evidence type="ECO:0000256" key="2">
    <source>
        <dbReference type="ARBA" id="ARBA00004644"/>
    </source>
</evidence>
<comment type="caution">
    <text evidence="14">The sequence shown here is derived from an EMBL/GenBank/DDBJ whole genome shotgun (WGS) entry which is preliminary data.</text>
</comment>
<dbReference type="PANTHER" id="PTHR31937:SF2">
    <property type="entry name" value="TRANSMEMBRANE PROTEIN 163"/>
    <property type="match status" value="1"/>
</dbReference>
<keyword evidence="9 12" id="KW-0472">Membrane</keyword>
<dbReference type="SUPFAM" id="SSF161111">
    <property type="entry name" value="Cation efflux protein transmembrane domain-like"/>
    <property type="match status" value="1"/>
</dbReference>
<evidence type="ECO:0000256" key="1">
    <source>
        <dbReference type="ARBA" id="ARBA00004146"/>
    </source>
</evidence>
<keyword evidence="5" id="KW-0967">Endosome</keyword>
<comment type="similarity">
    <text evidence="3">Belongs to the TMEM163 family.</text>
</comment>
<evidence type="ECO:0000256" key="12">
    <source>
        <dbReference type="SAM" id="Phobius"/>
    </source>
</evidence>
<comment type="subcellular location">
    <subcellularLocation>
        <location evidence="2">Cytoplasmic vesicle</location>
        <location evidence="2">Secretory vesicle</location>
        <location evidence="2">Synaptic vesicle membrane</location>
        <topology evidence="2">Multi-pass membrane protein</topology>
    </subcellularLocation>
    <subcellularLocation>
        <location evidence="1">Early endosome membrane</location>
    </subcellularLocation>
</comment>
<feature type="transmembrane region" description="Helical" evidence="12">
    <location>
        <begin position="40"/>
        <end position="62"/>
    </location>
</feature>
<feature type="compositionally biased region" description="Basic and acidic residues" evidence="11">
    <location>
        <begin position="256"/>
        <end position="266"/>
    </location>
</feature>
<name>A0ABN8T1T9_9CNID</name>
<evidence type="ECO:0000256" key="11">
    <source>
        <dbReference type="SAM" id="MobiDB-lite"/>
    </source>
</evidence>
<reference evidence="14 15" key="1">
    <citation type="submission" date="2022-05" db="EMBL/GenBank/DDBJ databases">
        <authorList>
            <consortium name="Genoscope - CEA"/>
            <person name="William W."/>
        </authorList>
    </citation>
    <scope>NUCLEOTIDE SEQUENCE [LARGE SCALE GENOMIC DNA]</scope>
</reference>
<evidence type="ECO:0000256" key="5">
    <source>
        <dbReference type="ARBA" id="ARBA00022753"/>
    </source>
</evidence>
<feature type="transmembrane region" description="Helical" evidence="12">
    <location>
        <begin position="149"/>
        <end position="166"/>
    </location>
</feature>
<keyword evidence="8" id="KW-0770">Synapse</keyword>
<keyword evidence="4 12" id="KW-0812">Transmembrane</keyword>
<dbReference type="Proteomes" id="UP001159427">
    <property type="component" value="Unassembled WGS sequence"/>
</dbReference>
<feature type="transmembrane region" description="Helical" evidence="12">
    <location>
        <begin position="209"/>
        <end position="233"/>
    </location>
</feature>
<feature type="non-terminal residue" evidence="14">
    <location>
        <position position="1"/>
    </location>
</feature>
<evidence type="ECO:0000256" key="10">
    <source>
        <dbReference type="ARBA" id="ARBA00023329"/>
    </source>
</evidence>
<dbReference type="PANTHER" id="PTHR31937">
    <property type="entry name" value="TRANSMEMBRANE PROTEIN 163"/>
    <property type="match status" value="1"/>
</dbReference>
<gene>
    <name evidence="14" type="ORF">PEVE_00034792</name>
</gene>
<dbReference type="InterPro" id="IPR058533">
    <property type="entry name" value="Cation_efflux_TM"/>
</dbReference>
<evidence type="ECO:0000256" key="6">
    <source>
        <dbReference type="ARBA" id="ARBA00022833"/>
    </source>
</evidence>
<evidence type="ECO:0000313" key="14">
    <source>
        <dbReference type="EMBL" id="CAH3197415.1"/>
    </source>
</evidence>
<evidence type="ECO:0000256" key="8">
    <source>
        <dbReference type="ARBA" id="ARBA00023018"/>
    </source>
</evidence>